<evidence type="ECO:0000313" key="2">
    <source>
        <dbReference type="Proteomes" id="UP000887565"/>
    </source>
</evidence>
<feature type="compositionally biased region" description="Polar residues" evidence="1">
    <location>
        <begin position="88"/>
        <end position="100"/>
    </location>
</feature>
<dbReference type="AlphaFoldDB" id="A0A915IMQ2"/>
<protein>
    <submittedName>
        <fullName evidence="3">Uncharacterized protein</fullName>
    </submittedName>
</protein>
<name>A0A915IMQ2_ROMCU</name>
<evidence type="ECO:0000256" key="1">
    <source>
        <dbReference type="SAM" id="MobiDB-lite"/>
    </source>
</evidence>
<dbReference type="Proteomes" id="UP000887565">
    <property type="component" value="Unplaced"/>
</dbReference>
<feature type="region of interest" description="Disordered" evidence="1">
    <location>
        <begin position="78"/>
        <end position="100"/>
    </location>
</feature>
<reference evidence="3" key="1">
    <citation type="submission" date="2022-11" db="UniProtKB">
        <authorList>
            <consortium name="WormBaseParasite"/>
        </authorList>
    </citation>
    <scope>IDENTIFICATION</scope>
</reference>
<proteinExistence type="predicted"/>
<organism evidence="2 3">
    <name type="scientific">Romanomermis culicivorax</name>
    <name type="common">Nematode worm</name>
    <dbReference type="NCBI Taxonomy" id="13658"/>
    <lineage>
        <taxon>Eukaryota</taxon>
        <taxon>Metazoa</taxon>
        <taxon>Ecdysozoa</taxon>
        <taxon>Nematoda</taxon>
        <taxon>Enoplea</taxon>
        <taxon>Dorylaimia</taxon>
        <taxon>Mermithida</taxon>
        <taxon>Mermithoidea</taxon>
        <taxon>Mermithidae</taxon>
        <taxon>Romanomermis</taxon>
    </lineage>
</organism>
<accession>A0A915IMQ2</accession>
<dbReference type="WBParaSite" id="nRc.2.0.1.t15452-RA">
    <property type="protein sequence ID" value="nRc.2.0.1.t15452-RA"/>
    <property type="gene ID" value="nRc.2.0.1.g15452"/>
</dbReference>
<evidence type="ECO:0000313" key="3">
    <source>
        <dbReference type="WBParaSite" id="nRc.2.0.1.t15452-RA"/>
    </source>
</evidence>
<sequence length="100" mass="11923">SLQQVNLDLIGVLDQIDKEKQVLQDWLSQKDVFWLFSSKLLSLLNKQDWKFQCLDFYRYNPYRMQKPKKFLGTMGRKENFLISPPSPQTITNNTQTIKPR</sequence>
<keyword evidence="2" id="KW-1185">Reference proteome</keyword>